<gene>
    <name evidence="1" type="ORF">GA0070621_2049</name>
</gene>
<reference evidence="1 2" key="1">
    <citation type="submission" date="2016-06" db="EMBL/GenBank/DDBJ databases">
        <authorList>
            <person name="Kjaerup R.B."/>
            <person name="Dalgaard T.S."/>
            <person name="Juul-Madsen H.R."/>
        </authorList>
    </citation>
    <scope>NUCLEOTIDE SEQUENCE [LARGE SCALE GENOMIC DNA]</scope>
    <source>
        <strain evidence="1 2">DSM 45248</strain>
    </source>
</reference>
<dbReference type="PATRIC" id="fig|299146.4.peg.2116"/>
<dbReference type="Proteomes" id="UP000198765">
    <property type="component" value="Chromosome I"/>
</dbReference>
<evidence type="ECO:0000313" key="2">
    <source>
        <dbReference type="Proteomes" id="UP000198765"/>
    </source>
</evidence>
<dbReference type="AlphaFoldDB" id="A0A1A8ZKL5"/>
<dbReference type="EMBL" id="LT594324">
    <property type="protein sequence ID" value="SBT44374.1"/>
    <property type="molecule type" value="Genomic_DNA"/>
</dbReference>
<dbReference type="RefSeq" id="WP_091193812.1">
    <property type="nucleotide sequence ID" value="NZ_LT594324.1"/>
</dbReference>
<accession>A0A1A8ZKL5</accession>
<proteinExistence type="predicted"/>
<sequence>MFEFRLRVNPEESLADDGYEVTIGDTLNVIEGAQAAHEIRFRCVIDHDDTSRVKVFWADEVTGQDHP</sequence>
<evidence type="ECO:0000313" key="1">
    <source>
        <dbReference type="EMBL" id="SBT44374.1"/>
    </source>
</evidence>
<keyword evidence="2" id="KW-1185">Reference proteome</keyword>
<name>A0A1A8ZKL5_9ACTN</name>
<organism evidence="1 2">
    <name type="scientific">Micromonospora narathiwatensis</name>
    <dbReference type="NCBI Taxonomy" id="299146"/>
    <lineage>
        <taxon>Bacteria</taxon>
        <taxon>Bacillati</taxon>
        <taxon>Actinomycetota</taxon>
        <taxon>Actinomycetes</taxon>
        <taxon>Micromonosporales</taxon>
        <taxon>Micromonosporaceae</taxon>
        <taxon>Micromonospora</taxon>
    </lineage>
</organism>
<protein>
    <submittedName>
        <fullName evidence="1">Uncharacterized protein</fullName>
    </submittedName>
</protein>